<organism evidence="2 3">
    <name type="scientific">Massilia varians</name>
    <dbReference type="NCBI Taxonomy" id="457921"/>
    <lineage>
        <taxon>Bacteria</taxon>
        <taxon>Pseudomonadati</taxon>
        <taxon>Pseudomonadota</taxon>
        <taxon>Betaproteobacteria</taxon>
        <taxon>Burkholderiales</taxon>
        <taxon>Oxalobacteraceae</taxon>
        <taxon>Telluria group</taxon>
        <taxon>Massilia</taxon>
    </lineage>
</organism>
<protein>
    <submittedName>
        <fullName evidence="2">Uncharacterized protein</fullName>
    </submittedName>
</protein>
<gene>
    <name evidence="2" type="ORF">MasN3_22280</name>
</gene>
<sequence length="127" mass="13660">MLLQQFPVIDEERRVSRQRPATLQCALPRGPASIKTGRSAPSHARQRRAFAIMAAPLLIVLILMSGMARAVAIAAARKLDGSKEGITAVRSRMMLPLIDSRVLLHKATSIATPESFGYVPGASPCPC</sequence>
<evidence type="ECO:0000313" key="2">
    <source>
        <dbReference type="EMBL" id="BDT58734.1"/>
    </source>
</evidence>
<dbReference type="Proteomes" id="UP001163336">
    <property type="component" value="Chromosome"/>
</dbReference>
<keyword evidence="3" id="KW-1185">Reference proteome</keyword>
<evidence type="ECO:0000256" key="1">
    <source>
        <dbReference type="SAM" id="Phobius"/>
    </source>
</evidence>
<reference evidence="2" key="1">
    <citation type="submission" date="2022-11" db="EMBL/GenBank/DDBJ databases">
        <title>Isolation and characterization of PLA-degrading bacterium Massilia sp. from Antarctic soil.</title>
        <authorList>
            <person name="Sato K."/>
            <person name="Gomez-Fuentes C."/>
            <person name="Ahmad S.A."/>
            <person name="Zulkharnain A."/>
        </authorList>
    </citation>
    <scope>NUCLEOTIDE SEQUENCE</scope>
    <source>
        <strain evidence="2">N-3</strain>
    </source>
</reference>
<accession>A0ABN6T921</accession>
<name>A0ABN6T921_9BURK</name>
<keyword evidence="1" id="KW-0472">Membrane</keyword>
<proteinExistence type="predicted"/>
<dbReference type="EMBL" id="AP026966">
    <property type="protein sequence ID" value="BDT58734.1"/>
    <property type="molecule type" value="Genomic_DNA"/>
</dbReference>
<feature type="transmembrane region" description="Helical" evidence="1">
    <location>
        <begin position="49"/>
        <end position="76"/>
    </location>
</feature>
<keyword evidence="1" id="KW-0812">Transmembrane</keyword>
<evidence type="ECO:0000313" key="3">
    <source>
        <dbReference type="Proteomes" id="UP001163336"/>
    </source>
</evidence>
<keyword evidence="1" id="KW-1133">Transmembrane helix</keyword>